<evidence type="ECO:0000256" key="4">
    <source>
        <dbReference type="SAM" id="MobiDB-lite"/>
    </source>
</evidence>
<dbReference type="SUPFAM" id="SSF48452">
    <property type="entry name" value="TPR-like"/>
    <property type="match status" value="1"/>
</dbReference>
<dbReference type="InterPro" id="IPR047150">
    <property type="entry name" value="SGT"/>
</dbReference>
<keyword evidence="7" id="KW-1185">Reference proteome</keyword>
<feature type="repeat" description="TPR" evidence="3">
    <location>
        <begin position="154"/>
        <end position="187"/>
    </location>
</feature>
<accession>A0A5B2VSM5</accession>
<dbReference type="GO" id="GO:0060090">
    <property type="term" value="F:molecular adaptor activity"/>
    <property type="evidence" value="ECO:0007669"/>
    <property type="project" value="TreeGrafter"/>
</dbReference>
<dbReference type="InterPro" id="IPR019734">
    <property type="entry name" value="TPR_rpt"/>
</dbReference>
<dbReference type="GO" id="GO:0016020">
    <property type="term" value="C:membrane"/>
    <property type="evidence" value="ECO:0007669"/>
    <property type="project" value="TreeGrafter"/>
</dbReference>
<evidence type="ECO:0000256" key="3">
    <source>
        <dbReference type="PROSITE-ProRule" id="PRU00339"/>
    </source>
</evidence>
<sequence length="206" mass="22808">MRRFMLPAALAAALFAGPAAHAQSGPALPKAPDRLPAPAAKPDEKTRPNTLESLFERLSAAKDEGEAQGIATLIERRWSRSGSDTADLLMSRAGEAFRDKEYGLAIELLDRVLTLRPAWAEAWHRRATAFYLLDDPVRAMSDLQQAIAREPRHFGALAGLGHILMANDDKKRALEAYRRAFAIHPHMEKLKDLIDRLKPDVDGVDL</sequence>
<evidence type="ECO:0000313" key="6">
    <source>
        <dbReference type="EMBL" id="KAA2241237.1"/>
    </source>
</evidence>
<dbReference type="Pfam" id="PF14559">
    <property type="entry name" value="TPR_19"/>
    <property type="match status" value="1"/>
</dbReference>
<dbReference type="GO" id="GO:0006620">
    <property type="term" value="P:post-translational protein targeting to endoplasmic reticulum membrane"/>
    <property type="evidence" value="ECO:0007669"/>
    <property type="project" value="TreeGrafter"/>
</dbReference>
<reference evidence="6 7" key="2">
    <citation type="submission" date="2019-09" db="EMBL/GenBank/DDBJ databases">
        <authorList>
            <person name="Jin C."/>
        </authorList>
    </citation>
    <scope>NUCLEOTIDE SEQUENCE [LARGE SCALE GENOMIC DNA]</scope>
    <source>
        <strain evidence="6 7">BN140002</strain>
    </source>
</reference>
<dbReference type="PROSITE" id="PS50005">
    <property type="entry name" value="TPR"/>
    <property type="match status" value="2"/>
</dbReference>
<dbReference type="AlphaFoldDB" id="A0A5B2VSM5"/>
<protein>
    <submittedName>
        <fullName evidence="6">Uncharacterized protein</fullName>
    </submittedName>
</protein>
<comment type="caution">
    <text evidence="6">The sequence shown here is derived from an EMBL/GenBank/DDBJ whole genome shotgun (WGS) entry which is preliminary data.</text>
</comment>
<organism evidence="6 7">
    <name type="scientific">Salinarimonas soli</name>
    <dbReference type="NCBI Taxonomy" id="1638099"/>
    <lineage>
        <taxon>Bacteria</taxon>
        <taxon>Pseudomonadati</taxon>
        <taxon>Pseudomonadota</taxon>
        <taxon>Alphaproteobacteria</taxon>
        <taxon>Hyphomicrobiales</taxon>
        <taxon>Salinarimonadaceae</taxon>
        <taxon>Salinarimonas</taxon>
    </lineage>
</organism>
<feature type="region of interest" description="Disordered" evidence="4">
    <location>
        <begin position="21"/>
        <end position="49"/>
    </location>
</feature>
<feature type="signal peptide" evidence="5">
    <location>
        <begin position="1"/>
        <end position="22"/>
    </location>
</feature>
<dbReference type="Proteomes" id="UP000323142">
    <property type="component" value="Unassembled WGS sequence"/>
</dbReference>
<keyword evidence="5" id="KW-0732">Signal</keyword>
<gene>
    <name evidence="6" type="ORF">F0L46_04375</name>
</gene>
<dbReference type="InterPro" id="IPR011990">
    <property type="entry name" value="TPR-like_helical_dom_sf"/>
</dbReference>
<dbReference type="PANTHER" id="PTHR45831">
    <property type="entry name" value="LD24721P"/>
    <property type="match status" value="1"/>
</dbReference>
<dbReference type="Gene3D" id="1.25.40.10">
    <property type="entry name" value="Tetratricopeptide repeat domain"/>
    <property type="match status" value="1"/>
</dbReference>
<feature type="repeat" description="TPR" evidence="3">
    <location>
        <begin position="120"/>
        <end position="153"/>
    </location>
</feature>
<name>A0A5B2VSM5_9HYPH</name>
<evidence type="ECO:0000256" key="2">
    <source>
        <dbReference type="ARBA" id="ARBA00022803"/>
    </source>
</evidence>
<dbReference type="PANTHER" id="PTHR45831:SF2">
    <property type="entry name" value="LD24721P"/>
    <property type="match status" value="1"/>
</dbReference>
<keyword evidence="2 3" id="KW-0802">TPR repeat</keyword>
<proteinExistence type="predicted"/>
<reference evidence="6 7" key="1">
    <citation type="submission" date="2019-09" db="EMBL/GenBank/DDBJ databases">
        <title>Salinarimonas rosea gen. nov., sp. nov., a new member of the a-2 subgroup of the Proteobacteria.</title>
        <authorList>
            <person name="Liu J."/>
        </authorList>
    </citation>
    <scope>NUCLEOTIDE SEQUENCE [LARGE SCALE GENOMIC DNA]</scope>
    <source>
        <strain evidence="6 7">BN140002</strain>
    </source>
</reference>
<dbReference type="RefSeq" id="WP_149815818.1">
    <property type="nucleotide sequence ID" value="NZ_VUOA01000008.1"/>
</dbReference>
<evidence type="ECO:0000313" key="7">
    <source>
        <dbReference type="Proteomes" id="UP000323142"/>
    </source>
</evidence>
<dbReference type="EMBL" id="VUOA01000008">
    <property type="protein sequence ID" value="KAA2241237.1"/>
    <property type="molecule type" value="Genomic_DNA"/>
</dbReference>
<dbReference type="OrthoDB" id="9815010at2"/>
<feature type="chain" id="PRO_5022899655" evidence="5">
    <location>
        <begin position="23"/>
        <end position="206"/>
    </location>
</feature>
<evidence type="ECO:0000256" key="5">
    <source>
        <dbReference type="SAM" id="SignalP"/>
    </source>
</evidence>
<evidence type="ECO:0000256" key="1">
    <source>
        <dbReference type="ARBA" id="ARBA00022737"/>
    </source>
</evidence>
<keyword evidence="1" id="KW-0677">Repeat</keyword>
<dbReference type="SMART" id="SM00028">
    <property type="entry name" value="TPR"/>
    <property type="match status" value="3"/>
</dbReference>
<dbReference type="GO" id="GO:0072380">
    <property type="term" value="C:TRC complex"/>
    <property type="evidence" value="ECO:0007669"/>
    <property type="project" value="TreeGrafter"/>
</dbReference>